<dbReference type="InterPro" id="IPR021401">
    <property type="entry name" value="DUF3040"/>
</dbReference>
<dbReference type="RefSeq" id="WP_190538614.1">
    <property type="nucleotide sequence ID" value="NZ_CAWPNO010000073.1"/>
</dbReference>
<evidence type="ECO:0000313" key="3">
    <source>
        <dbReference type="Proteomes" id="UP000658514"/>
    </source>
</evidence>
<comment type="caution">
    <text evidence="2">The sequence shown here is derived from an EMBL/GenBank/DDBJ whole genome shotgun (WGS) entry which is preliminary data.</text>
</comment>
<feature type="transmembrane region" description="Helical" evidence="1">
    <location>
        <begin position="64"/>
        <end position="95"/>
    </location>
</feature>
<name>A0ABR8A463_9CYAN</name>
<reference evidence="2 3" key="1">
    <citation type="journal article" date="2020" name="ISME J.">
        <title>Comparative genomics reveals insights into cyanobacterial evolution and habitat adaptation.</title>
        <authorList>
            <person name="Chen M.Y."/>
            <person name="Teng W.K."/>
            <person name="Zhao L."/>
            <person name="Hu C.X."/>
            <person name="Zhou Y.K."/>
            <person name="Han B.P."/>
            <person name="Song L.R."/>
            <person name="Shu W.S."/>
        </authorList>
    </citation>
    <scope>NUCLEOTIDE SEQUENCE [LARGE SCALE GENOMIC DNA]</scope>
    <source>
        <strain evidence="2 3">FACHB-288</strain>
    </source>
</reference>
<gene>
    <name evidence="2" type="ORF">H6G24_03895</name>
</gene>
<keyword evidence="1" id="KW-0812">Transmembrane</keyword>
<keyword evidence="1" id="KW-0472">Membrane</keyword>
<keyword evidence="1" id="KW-1133">Transmembrane helix</keyword>
<sequence length="106" mass="12054">MEGDRNHDLEQRERDLRQREVELRLREMEADLNPSNAPFHKTVKHPSEKFSQPWMKKAILGLQLFGLGVAVLVAARIAAAVAGIVMFGALVWMAYKLFLESPKNKP</sequence>
<accession>A0ABR8A463</accession>
<proteinExistence type="predicted"/>
<evidence type="ECO:0000256" key="1">
    <source>
        <dbReference type="SAM" id="Phobius"/>
    </source>
</evidence>
<organism evidence="2 3">
    <name type="scientific">Calothrix parietina FACHB-288</name>
    <dbReference type="NCBI Taxonomy" id="2692896"/>
    <lineage>
        <taxon>Bacteria</taxon>
        <taxon>Bacillati</taxon>
        <taxon>Cyanobacteriota</taxon>
        <taxon>Cyanophyceae</taxon>
        <taxon>Nostocales</taxon>
        <taxon>Calotrichaceae</taxon>
        <taxon>Calothrix</taxon>
    </lineage>
</organism>
<keyword evidence="3" id="KW-1185">Reference proteome</keyword>
<dbReference type="EMBL" id="JACJQH010000004">
    <property type="protein sequence ID" value="MBD2194639.1"/>
    <property type="molecule type" value="Genomic_DNA"/>
</dbReference>
<dbReference type="Pfam" id="PF11239">
    <property type="entry name" value="DUF3040"/>
    <property type="match status" value="1"/>
</dbReference>
<evidence type="ECO:0000313" key="2">
    <source>
        <dbReference type="EMBL" id="MBD2194639.1"/>
    </source>
</evidence>
<dbReference type="Proteomes" id="UP000658514">
    <property type="component" value="Unassembled WGS sequence"/>
</dbReference>
<protein>
    <submittedName>
        <fullName evidence="2">DUF3040 domain-containing protein</fullName>
    </submittedName>
</protein>